<reference evidence="6 7" key="1">
    <citation type="submission" date="2014-12" db="EMBL/GenBank/DDBJ databases">
        <title>Genome sequencing of Photobacterium gaetbulicola AD005a.</title>
        <authorList>
            <person name="Adrian T.G.S."/>
            <person name="Chan K.G."/>
        </authorList>
    </citation>
    <scope>NUCLEOTIDE SEQUENCE [LARGE SCALE GENOMIC DNA]</scope>
    <source>
        <strain evidence="6 7">AD005a</strain>
    </source>
</reference>
<comment type="caution">
    <text evidence="6">The sequence shown here is derived from an EMBL/GenBank/DDBJ whole genome shotgun (WGS) entry which is preliminary data.</text>
</comment>
<dbReference type="CDD" id="cd05013">
    <property type="entry name" value="SIS_RpiR"/>
    <property type="match status" value="1"/>
</dbReference>
<accession>A0A0B9G5S6</accession>
<evidence type="ECO:0000259" key="5">
    <source>
        <dbReference type="PROSITE" id="PS51464"/>
    </source>
</evidence>
<feature type="domain" description="HTH rpiR-type" evidence="4">
    <location>
        <begin position="4"/>
        <end position="80"/>
    </location>
</feature>
<keyword evidence="3" id="KW-0804">Transcription</keyword>
<name>A0A0B9G5S6_9GAMM</name>
<dbReference type="PROSITE" id="PS51071">
    <property type="entry name" value="HTH_RPIR"/>
    <property type="match status" value="1"/>
</dbReference>
<dbReference type="AlphaFoldDB" id="A0A0B9G5S6"/>
<dbReference type="EMBL" id="JWLZ01000209">
    <property type="protein sequence ID" value="KHT60260.1"/>
    <property type="molecule type" value="Genomic_DNA"/>
</dbReference>
<sequence length="282" mass="30924">MDLNQVIPNIRMRLPSLTRTEQSIAENFLKPHFLQKSTSIKEVAERLGVSTALIVKVSKKLGFSGFKQLKDALNAQHQSETYLPSEQLEPDDSCEQIITKVLQNSINALTEILNFVDAKMVSAAADAIVNAKNIELYAAGGSTIICEDFQHKLLRFGMRASVPRDRHLMLMSASVLSSEDVVLVVSHSGQTVDLMDAVRLAKQSGAKIISITNNYHAELSLLSDYPLYAPASPEPLLGKNGTARLVKLAMIDSLYATIAGKIPEQVDENLEKTTKAVALLHR</sequence>
<dbReference type="GO" id="GO:0003677">
    <property type="term" value="F:DNA binding"/>
    <property type="evidence" value="ECO:0007669"/>
    <property type="project" value="UniProtKB-KW"/>
</dbReference>
<dbReference type="SUPFAM" id="SSF46689">
    <property type="entry name" value="Homeodomain-like"/>
    <property type="match status" value="1"/>
</dbReference>
<dbReference type="GO" id="GO:0003700">
    <property type="term" value="F:DNA-binding transcription factor activity"/>
    <property type="evidence" value="ECO:0007669"/>
    <property type="project" value="InterPro"/>
</dbReference>
<dbReference type="Gene3D" id="1.10.10.10">
    <property type="entry name" value="Winged helix-like DNA-binding domain superfamily/Winged helix DNA-binding domain"/>
    <property type="match status" value="1"/>
</dbReference>
<dbReference type="InterPro" id="IPR035472">
    <property type="entry name" value="RpiR-like_SIS"/>
</dbReference>
<evidence type="ECO:0000313" key="6">
    <source>
        <dbReference type="EMBL" id="KHT60260.1"/>
    </source>
</evidence>
<evidence type="ECO:0000313" key="7">
    <source>
        <dbReference type="Proteomes" id="UP000031278"/>
    </source>
</evidence>
<keyword evidence="1" id="KW-0805">Transcription regulation</keyword>
<dbReference type="Proteomes" id="UP000031278">
    <property type="component" value="Unassembled WGS sequence"/>
</dbReference>
<dbReference type="InterPro" id="IPR001347">
    <property type="entry name" value="SIS_dom"/>
</dbReference>
<dbReference type="SUPFAM" id="SSF53697">
    <property type="entry name" value="SIS domain"/>
    <property type="match status" value="1"/>
</dbReference>
<dbReference type="InterPro" id="IPR046348">
    <property type="entry name" value="SIS_dom_sf"/>
</dbReference>
<dbReference type="InterPro" id="IPR009057">
    <property type="entry name" value="Homeodomain-like_sf"/>
</dbReference>
<organism evidence="6 7">
    <name type="scientific">Photobacterium gaetbulicola</name>
    <dbReference type="NCBI Taxonomy" id="1295392"/>
    <lineage>
        <taxon>Bacteria</taxon>
        <taxon>Pseudomonadati</taxon>
        <taxon>Pseudomonadota</taxon>
        <taxon>Gammaproteobacteria</taxon>
        <taxon>Vibrionales</taxon>
        <taxon>Vibrionaceae</taxon>
        <taxon>Photobacterium</taxon>
    </lineage>
</organism>
<dbReference type="InterPro" id="IPR000281">
    <property type="entry name" value="HTH_RpiR"/>
</dbReference>
<feature type="domain" description="SIS" evidence="5">
    <location>
        <begin position="124"/>
        <end position="261"/>
    </location>
</feature>
<dbReference type="PANTHER" id="PTHR30514:SF1">
    <property type="entry name" value="HTH-TYPE TRANSCRIPTIONAL REGULATOR HEXR-RELATED"/>
    <property type="match status" value="1"/>
</dbReference>
<dbReference type="PANTHER" id="PTHR30514">
    <property type="entry name" value="GLUCOKINASE"/>
    <property type="match status" value="1"/>
</dbReference>
<evidence type="ECO:0000259" key="4">
    <source>
        <dbReference type="PROSITE" id="PS51071"/>
    </source>
</evidence>
<dbReference type="InterPro" id="IPR047640">
    <property type="entry name" value="RpiR-like"/>
</dbReference>
<keyword evidence="2 6" id="KW-0238">DNA-binding</keyword>
<dbReference type="Gene3D" id="3.40.50.10490">
    <property type="entry name" value="Glucose-6-phosphate isomerase like protein, domain 1"/>
    <property type="match status" value="1"/>
</dbReference>
<dbReference type="GO" id="GO:1901135">
    <property type="term" value="P:carbohydrate derivative metabolic process"/>
    <property type="evidence" value="ECO:0007669"/>
    <property type="project" value="InterPro"/>
</dbReference>
<protein>
    <submittedName>
        <fullName evidence="6">DNA-binding protein</fullName>
    </submittedName>
</protein>
<proteinExistence type="predicted"/>
<dbReference type="PROSITE" id="PS51464">
    <property type="entry name" value="SIS"/>
    <property type="match status" value="1"/>
</dbReference>
<dbReference type="InterPro" id="IPR036388">
    <property type="entry name" value="WH-like_DNA-bd_sf"/>
</dbReference>
<dbReference type="GO" id="GO:0097367">
    <property type="term" value="F:carbohydrate derivative binding"/>
    <property type="evidence" value="ECO:0007669"/>
    <property type="project" value="InterPro"/>
</dbReference>
<evidence type="ECO:0000256" key="1">
    <source>
        <dbReference type="ARBA" id="ARBA00023015"/>
    </source>
</evidence>
<gene>
    <name evidence="6" type="ORF">RJ45_23735</name>
</gene>
<evidence type="ECO:0000256" key="2">
    <source>
        <dbReference type="ARBA" id="ARBA00023125"/>
    </source>
</evidence>
<dbReference type="Pfam" id="PF01418">
    <property type="entry name" value="HTH_6"/>
    <property type="match status" value="1"/>
</dbReference>
<dbReference type="Pfam" id="PF01380">
    <property type="entry name" value="SIS"/>
    <property type="match status" value="1"/>
</dbReference>
<evidence type="ECO:0000256" key="3">
    <source>
        <dbReference type="ARBA" id="ARBA00023163"/>
    </source>
</evidence>